<evidence type="ECO:0000313" key="2">
    <source>
        <dbReference type="EMBL" id="SNS88126.1"/>
    </source>
</evidence>
<keyword evidence="1" id="KW-0732">Signal</keyword>
<sequence>MKLRALTAVTFSLAAATLLGAASAQPAASEDKSATYCRIRVHGGILAKYIVLGSDKGRLGCPIGTEQMAAGGGGRVQEFDGATIYWSQATDAHPVSGRILDLFQKNRGELGCAGYPIDDESDTPDGRGRYQHFQHGTIWHWKNGKVSVVC</sequence>
<dbReference type="InterPro" id="IPR013207">
    <property type="entry name" value="LGFP"/>
</dbReference>
<dbReference type="AlphaFoldDB" id="A0A239I2P9"/>
<dbReference type="OrthoDB" id="514320at2"/>
<keyword evidence="3" id="KW-1185">Reference proteome</keyword>
<feature type="chain" id="PRO_5039452415" evidence="1">
    <location>
        <begin position="22"/>
        <end position="150"/>
    </location>
</feature>
<protein>
    <submittedName>
        <fullName evidence="2">LGFP repeat-containing protein</fullName>
    </submittedName>
</protein>
<evidence type="ECO:0000256" key="1">
    <source>
        <dbReference type="SAM" id="SignalP"/>
    </source>
</evidence>
<organism evidence="2 3">
    <name type="scientific">Actinoplanes regularis</name>
    <dbReference type="NCBI Taxonomy" id="52697"/>
    <lineage>
        <taxon>Bacteria</taxon>
        <taxon>Bacillati</taxon>
        <taxon>Actinomycetota</taxon>
        <taxon>Actinomycetes</taxon>
        <taxon>Micromonosporales</taxon>
        <taxon>Micromonosporaceae</taxon>
        <taxon>Actinoplanes</taxon>
    </lineage>
</organism>
<dbReference type="Pfam" id="PF08310">
    <property type="entry name" value="LGFP"/>
    <property type="match status" value="2"/>
</dbReference>
<dbReference type="EMBL" id="FZNR01000027">
    <property type="protein sequence ID" value="SNS88126.1"/>
    <property type="molecule type" value="Genomic_DNA"/>
</dbReference>
<proteinExistence type="predicted"/>
<accession>A0A239I2P9</accession>
<feature type="signal peptide" evidence="1">
    <location>
        <begin position="1"/>
        <end position="21"/>
    </location>
</feature>
<reference evidence="2 3" key="1">
    <citation type="submission" date="2017-06" db="EMBL/GenBank/DDBJ databases">
        <authorList>
            <person name="Kim H.J."/>
            <person name="Triplett B.A."/>
        </authorList>
    </citation>
    <scope>NUCLEOTIDE SEQUENCE [LARGE SCALE GENOMIC DNA]</scope>
    <source>
        <strain evidence="2 3">DSM 43151</strain>
    </source>
</reference>
<name>A0A239I2P9_9ACTN</name>
<dbReference type="RefSeq" id="WP_089298467.1">
    <property type="nucleotide sequence ID" value="NZ_BOMU01000107.1"/>
</dbReference>
<gene>
    <name evidence="2" type="ORF">SAMN06264365_12756</name>
</gene>
<dbReference type="Proteomes" id="UP000198415">
    <property type="component" value="Unassembled WGS sequence"/>
</dbReference>
<evidence type="ECO:0000313" key="3">
    <source>
        <dbReference type="Proteomes" id="UP000198415"/>
    </source>
</evidence>